<dbReference type="Proteomes" id="UP001374599">
    <property type="component" value="Unassembled WGS sequence"/>
</dbReference>
<name>A0ACB5UIT5_9FIRM</name>
<sequence>MNILNCFKVIEDLEKMTKDDWHIAGRLFVDTSFIKTMVNESDASAIELSLRLRDSSEANIFGITVTDKKVRSFVKQMYGLKFNQVAVCDSKGTDIRFRPDLVSSIIADYAKSIGADIITFGSNAPNGNNYLTPFYVAEMLNMICISNVINIESISNQQLVITYQGDIGTITIKAAAPIILIIDNAPGTSLRIPTLKDKIEGSKKEVYEMDMEDYQESSIKIMKPLKLSTIDNSRNYEVIEKEELIKLIEDSRK</sequence>
<protein>
    <submittedName>
        <fullName evidence="1">Uncharacterized protein</fullName>
    </submittedName>
</protein>
<dbReference type="EMBL" id="BTPU01000027">
    <property type="protein sequence ID" value="GMQ62542.1"/>
    <property type="molecule type" value="Genomic_DNA"/>
</dbReference>
<proteinExistence type="predicted"/>
<evidence type="ECO:0000313" key="2">
    <source>
        <dbReference type="Proteomes" id="UP001374599"/>
    </source>
</evidence>
<accession>A0ACB5UIT5</accession>
<organism evidence="1 2">
    <name type="scientific">Vallitalea maricola</name>
    <dbReference type="NCBI Taxonomy" id="3074433"/>
    <lineage>
        <taxon>Bacteria</taxon>
        <taxon>Bacillati</taxon>
        <taxon>Bacillota</taxon>
        <taxon>Clostridia</taxon>
        <taxon>Lachnospirales</taxon>
        <taxon>Vallitaleaceae</taxon>
        <taxon>Vallitalea</taxon>
    </lineage>
</organism>
<gene>
    <name evidence="1" type="ORF">AN2V17_17740</name>
</gene>
<reference evidence="1" key="1">
    <citation type="submission" date="2023-09" db="EMBL/GenBank/DDBJ databases">
        <title>Vallitalea sediminicola and Vallitalea maricola sp. nov., anaerobic bacteria isolated from marine sediment.</title>
        <authorList>
            <person name="Hirano S."/>
            <person name="Maeda A."/>
            <person name="Terahara T."/>
            <person name="Mori K."/>
            <person name="Hamada M."/>
            <person name="Matsumoto R."/>
            <person name="Kobayashi T."/>
        </authorList>
    </citation>
    <scope>NUCLEOTIDE SEQUENCE</scope>
    <source>
        <strain evidence="1">AN17-2</strain>
    </source>
</reference>
<comment type="caution">
    <text evidence="1">The sequence shown here is derived from an EMBL/GenBank/DDBJ whole genome shotgun (WGS) entry which is preliminary data.</text>
</comment>
<evidence type="ECO:0000313" key="1">
    <source>
        <dbReference type="EMBL" id="GMQ62542.1"/>
    </source>
</evidence>
<keyword evidence="2" id="KW-1185">Reference proteome</keyword>